<dbReference type="EMBL" id="JBHSAF010000001">
    <property type="protein sequence ID" value="MFC3912052.1"/>
    <property type="molecule type" value="Genomic_DNA"/>
</dbReference>
<keyword evidence="4" id="KW-0564">Palmitate</keyword>
<dbReference type="CDD" id="cd22268">
    <property type="entry name" value="DPBB_RlpA-like"/>
    <property type="match status" value="1"/>
</dbReference>
<dbReference type="Proteomes" id="UP001595692">
    <property type="component" value="Unassembled WGS sequence"/>
</dbReference>
<dbReference type="PANTHER" id="PTHR34183:SF1">
    <property type="entry name" value="ENDOLYTIC PEPTIDOGLYCAN TRANSGLYCOSYLASE RLPA"/>
    <property type="match status" value="1"/>
</dbReference>
<protein>
    <recommendedName>
        <fullName evidence="4">Endolytic peptidoglycan transglycosylase RlpA</fullName>
        <ecNumber evidence="4">4.2.2.-</ecNumber>
    </recommendedName>
</protein>
<dbReference type="NCBIfam" id="TIGR00413">
    <property type="entry name" value="rlpA"/>
    <property type="match status" value="1"/>
</dbReference>
<keyword evidence="4" id="KW-0472">Membrane</keyword>
<dbReference type="SUPFAM" id="SSF110997">
    <property type="entry name" value="Sporulation related repeat"/>
    <property type="match status" value="1"/>
</dbReference>
<keyword evidence="2 4" id="KW-0456">Lyase</keyword>
<keyword evidence="1" id="KW-0732">Signal</keyword>
<dbReference type="Gene3D" id="2.40.40.10">
    <property type="entry name" value="RlpA-like domain"/>
    <property type="match status" value="1"/>
</dbReference>
<dbReference type="Pfam" id="PF03330">
    <property type="entry name" value="DPBB_1"/>
    <property type="match status" value="1"/>
</dbReference>
<dbReference type="Pfam" id="PF05036">
    <property type="entry name" value="SPOR"/>
    <property type="match status" value="1"/>
</dbReference>
<evidence type="ECO:0000256" key="1">
    <source>
        <dbReference type="ARBA" id="ARBA00022729"/>
    </source>
</evidence>
<keyword evidence="9" id="KW-1185">Reference proteome</keyword>
<feature type="domain" description="RlpA-like protein double-psi beta-barrel" evidence="6">
    <location>
        <begin position="118"/>
        <end position="206"/>
    </location>
</feature>
<dbReference type="PANTHER" id="PTHR34183">
    <property type="entry name" value="ENDOLYTIC PEPTIDOGLYCAN TRANSGLYCOSYLASE RLPA"/>
    <property type="match status" value="1"/>
</dbReference>
<comment type="similarity">
    <text evidence="4 5">Belongs to the RlpA family.</text>
</comment>
<keyword evidence="4" id="KW-1003">Cell membrane</keyword>
<gene>
    <name evidence="4" type="primary">rlpA</name>
    <name evidence="8" type="ORF">ACFOSS_01035</name>
</gene>
<evidence type="ECO:0000256" key="3">
    <source>
        <dbReference type="ARBA" id="ARBA00023316"/>
    </source>
</evidence>
<proteinExistence type="inferred from homology"/>
<evidence type="ECO:0000256" key="5">
    <source>
        <dbReference type="RuleBase" id="RU003495"/>
    </source>
</evidence>
<keyword evidence="3 4" id="KW-0961">Cell wall biogenesis/degradation</keyword>
<evidence type="ECO:0000313" key="9">
    <source>
        <dbReference type="Proteomes" id="UP001595692"/>
    </source>
</evidence>
<dbReference type="SUPFAM" id="SSF50685">
    <property type="entry name" value="Barwin-like endoglucanases"/>
    <property type="match status" value="1"/>
</dbReference>
<dbReference type="InterPro" id="IPR007730">
    <property type="entry name" value="SPOR-like_dom"/>
</dbReference>
<evidence type="ECO:0000313" key="8">
    <source>
        <dbReference type="EMBL" id="MFC3912052.1"/>
    </source>
</evidence>
<dbReference type="HAMAP" id="MF_02071">
    <property type="entry name" value="RlpA"/>
    <property type="match status" value="1"/>
</dbReference>
<sequence>MKGIIQWMSTAMILVGLSGCVTEVHEYRTRISTPKITVENDSSPGFHFRTVASPLPDAEQQDNSRFAQRKDYGRLDPALIPVAGVVPQFEPYSRIGNGDYEVFGQPYKVWRDIEQYSEEGTASWYGPGFHGRLTSNGEVYDQYAISAAHKNLPIPCYVRVTNKENGRSLIVRINDRGPFHDNRILDLSFGAAQRLGIVGQGVAQVRLDLVHPPRPANADQIIAKSQAKTIQLLATDSASRAREEASRLSQKFGTPITIVNANQMYRLHMGPMAPQQADVMLTVVRDAGLRQAYFVY</sequence>
<organism evidence="8 9">
    <name type="scientific">Pseudaeromonas sharmana</name>
    <dbReference type="NCBI Taxonomy" id="328412"/>
    <lineage>
        <taxon>Bacteria</taxon>
        <taxon>Pseudomonadati</taxon>
        <taxon>Pseudomonadota</taxon>
        <taxon>Gammaproteobacteria</taxon>
        <taxon>Aeromonadales</taxon>
        <taxon>Aeromonadaceae</taxon>
        <taxon>Pseudaeromonas</taxon>
    </lineage>
</organism>
<feature type="domain" description="SPOR" evidence="7">
    <location>
        <begin position="229"/>
        <end position="278"/>
    </location>
</feature>
<dbReference type="InterPro" id="IPR036680">
    <property type="entry name" value="SPOR-like_sf"/>
</dbReference>
<comment type="function">
    <text evidence="4">Lytic transglycosylase with a strong preference for naked glycan strands that lack stem peptides.</text>
</comment>
<dbReference type="PROSITE" id="PS51257">
    <property type="entry name" value="PROKAR_LIPOPROTEIN"/>
    <property type="match status" value="1"/>
</dbReference>
<dbReference type="InterPro" id="IPR034718">
    <property type="entry name" value="RlpA"/>
</dbReference>
<dbReference type="InterPro" id="IPR009009">
    <property type="entry name" value="RlpA-like_DPBB"/>
</dbReference>
<evidence type="ECO:0000256" key="4">
    <source>
        <dbReference type="HAMAP-Rule" id="MF_02071"/>
    </source>
</evidence>
<evidence type="ECO:0000259" key="6">
    <source>
        <dbReference type="Pfam" id="PF03330"/>
    </source>
</evidence>
<accession>A0ABV8CII8</accession>
<comment type="caution">
    <text evidence="8">The sequence shown here is derived from an EMBL/GenBank/DDBJ whole genome shotgun (WGS) entry which is preliminary data.</text>
</comment>
<dbReference type="InterPro" id="IPR036908">
    <property type="entry name" value="RlpA-like_sf"/>
</dbReference>
<reference evidence="9" key="1">
    <citation type="journal article" date="2019" name="Int. J. Syst. Evol. Microbiol.">
        <title>The Global Catalogue of Microorganisms (GCM) 10K type strain sequencing project: providing services to taxonomists for standard genome sequencing and annotation.</title>
        <authorList>
            <consortium name="The Broad Institute Genomics Platform"/>
            <consortium name="The Broad Institute Genome Sequencing Center for Infectious Disease"/>
            <person name="Wu L."/>
            <person name="Ma J."/>
        </authorList>
    </citation>
    <scope>NUCLEOTIDE SEQUENCE [LARGE SCALE GENOMIC DNA]</scope>
    <source>
        <strain evidence="9">CCUG 54939</strain>
    </source>
</reference>
<name>A0ABV8CII8_9GAMM</name>
<dbReference type="RefSeq" id="WP_377150014.1">
    <property type="nucleotide sequence ID" value="NZ_JBHSAF010000001.1"/>
</dbReference>
<dbReference type="EC" id="4.2.2.-" evidence="4"/>
<evidence type="ECO:0000256" key="2">
    <source>
        <dbReference type="ARBA" id="ARBA00023239"/>
    </source>
</evidence>
<keyword evidence="4" id="KW-0449">Lipoprotein</keyword>
<evidence type="ECO:0000259" key="7">
    <source>
        <dbReference type="Pfam" id="PF05036"/>
    </source>
</evidence>
<dbReference type="InterPro" id="IPR012997">
    <property type="entry name" value="RplA"/>
</dbReference>
<comment type="subcellular location">
    <subcellularLocation>
        <location evidence="4">Cell membrane</location>
        <topology evidence="4">Lipid-anchor</topology>
    </subcellularLocation>
</comment>